<dbReference type="Gene3D" id="1.10.287.950">
    <property type="entry name" value="Methyl-accepting chemotaxis protein"/>
    <property type="match status" value="1"/>
</dbReference>
<evidence type="ECO:0000259" key="5">
    <source>
        <dbReference type="PROSITE" id="PS50111"/>
    </source>
</evidence>
<dbReference type="EMBL" id="PGXC01000030">
    <property type="protein sequence ID" value="PKK88927.1"/>
    <property type="molecule type" value="Genomic_DNA"/>
</dbReference>
<organism evidence="6 7">
    <name type="scientific">Candidatus Wallbacteria bacterium HGW-Wallbacteria-1</name>
    <dbReference type="NCBI Taxonomy" id="2013854"/>
    <lineage>
        <taxon>Bacteria</taxon>
        <taxon>Candidatus Walliibacteriota</taxon>
    </lineage>
</organism>
<dbReference type="InterPro" id="IPR004089">
    <property type="entry name" value="MCPsignal_dom"/>
</dbReference>
<dbReference type="PRINTS" id="PR00260">
    <property type="entry name" value="CHEMTRNSDUCR"/>
</dbReference>
<dbReference type="InterPro" id="IPR051310">
    <property type="entry name" value="MCP_chemotaxis"/>
</dbReference>
<dbReference type="SUPFAM" id="SSF58104">
    <property type="entry name" value="Methyl-accepting chemotaxis protein (MCP) signaling domain"/>
    <property type="match status" value="1"/>
</dbReference>
<dbReference type="PANTHER" id="PTHR43531:SF11">
    <property type="entry name" value="METHYL-ACCEPTING CHEMOTAXIS PROTEIN 3"/>
    <property type="match status" value="1"/>
</dbReference>
<evidence type="ECO:0000256" key="1">
    <source>
        <dbReference type="ARBA" id="ARBA00022500"/>
    </source>
</evidence>
<dbReference type="PANTHER" id="PTHR43531">
    <property type="entry name" value="PROTEIN ICFG"/>
    <property type="match status" value="1"/>
</dbReference>
<keyword evidence="3" id="KW-0807">Transducer</keyword>
<keyword evidence="4" id="KW-1133">Transmembrane helix</keyword>
<dbReference type="GO" id="GO:0005886">
    <property type="term" value="C:plasma membrane"/>
    <property type="evidence" value="ECO:0007669"/>
    <property type="project" value="TreeGrafter"/>
</dbReference>
<keyword evidence="1" id="KW-0145">Chemotaxis</keyword>
<sequence>MFRNRSLGFRILSGYIVMAAFVAFCGFTGYQGMKNVTECLHQVGEEEAPVLELANEMKLSLMTSRNLLEEYKAATAVLSTENESSLGEIRKKFTDTIKAFDKGCELIRQGGINEGEEITATDNPLLRDLIDKSDKLHNEKFQTSSMMLMNLGEKLIVERKTGDSAMEEFETNFKQTSDGADGLETLISAKISALTTSAITEEELHSVLARTPWVDAAMELKNLLLHGRICIEEMGQTTNMDDLRKLEISFNEYMIKFDNLFTALIKGGKHGTNSIIAMDDPAMVKAAVKFDEVHSKMQKSAAKFMKCRENLVNLALKTEQEMENLDTIGEQAAELITKAEEQAWSEMVKARNTGKETVSLSEKTLAVSLAASLGLGCFMGIMLTRSITIPINGIIEMLGKNADQVSYASNQVAAASEEMSAGATEQASSLEEISSSLEELSATVNQTAGNNREAEKMMVDTSSITMNGSRTMTEMNQAIESISNSSEQTSRIIKTIDEIAFQTNLLALNAAVEAARAGESGKGFAVVAEEVRNLAQRSAEAARNTTHLINDSVVNSRKGVEVSTQVTEIFNTISDRVEKVTSLIREISVASGEQSNNISQINEGMSALNTVTQSGAASTEETAAASEELSSQALELMKMVEALESLVKGARKV</sequence>
<dbReference type="InterPro" id="IPR004090">
    <property type="entry name" value="Chemotax_Me-accpt_rcpt"/>
</dbReference>
<dbReference type="Proteomes" id="UP000233256">
    <property type="component" value="Unassembled WGS sequence"/>
</dbReference>
<comment type="similarity">
    <text evidence="2">Belongs to the methyl-accepting chemotaxis (MCP) protein family.</text>
</comment>
<proteinExistence type="inferred from homology"/>
<dbReference type="AlphaFoldDB" id="A0A2N1PKP8"/>
<evidence type="ECO:0000256" key="2">
    <source>
        <dbReference type="ARBA" id="ARBA00029447"/>
    </source>
</evidence>
<evidence type="ECO:0000313" key="6">
    <source>
        <dbReference type="EMBL" id="PKK88927.1"/>
    </source>
</evidence>
<dbReference type="GO" id="GO:0006935">
    <property type="term" value="P:chemotaxis"/>
    <property type="evidence" value="ECO:0007669"/>
    <property type="project" value="UniProtKB-KW"/>
</dbReference>
<feature type="domain" description="Methyl-accepting transducer" evidence="5">
    <location>
        <begin position="401"/>
        <end position="630"/>
    </location>
</feature>
<dbReference type="GO" id="GO:0007165">
    <property type="term" value="P:signal transduction"/>
    <property type="evidence" value="ECO:0007669"/>
    <property type="project" value="UniProtKB-KW"/>
</dbReference>
<accession>A0A2N1PKP8</accession>
<dbReference type="GO" id="GO:0004888">
    <property type="term" value="F:transmembrane signaling receptor activity"/>
    <property type="evidence" value="ECO:0007669"/>
    <property type="project" value="InterPro"/>
</dbReference>
<comment type="caution">
    <text evidence="6">The sequence shown here is derived from an EMBL/GenBank/DDBJ whole genome shotgun (WGS) entry which is preliminary data.</text>
</comment>
<keyword evidence="4" id="KW-0812">Transmembrane</keyword>
<gene>
    <name evidence="6" type="ORF">CVV64_16540</name>
</gene>
<dbReference type="SMART" id="SM00283">
    <property type="entry name" value="MA"/>
    <property type="match status" value="1"/>
</dbReference>
<reference evidence="6 7" key="1">
    <citation type="journal article" date="2017" name="ISME J.">
        <title>Potential for microbial H2 and metal transformations associated with novel bacteria and archaea in deep terrestrial subsurface sediments.</title>
        <authorList>
            <person name="Hernsdorf A.W."/>
            <person name="Amano Y."/>
            <person name="Miyakawa K."/>
            <person name="Ise K."/>
            <person name="Suzuki Y."/>
            <person name="Anantharaman K."/>
            <person name="Probst A."/>
            <person name="Burstein D."/>
            <person name="Thomas B.C."/>
            <person name="Banfield J.F."/>
        </authorList>
    </citation>
    <scope>NUCLEOTIDE SEQUENCE [LARGE SCALE GENOMIC DNA]</scope>
    <source>
        <strain evidence="6">HGW-Wallbacteria-1</strain>
    </source>
</reference>
<evidence type="ECO:0000256" key="3">
    <source>
        <dbReference type="PROSITE-ProRule" id="PRU00284"/>
    </source>
</evidence>
<keyword evidence="4" id="KW-0472">Membrane</keyword>
<dbReference type="Pfam" id="PF00015">
    <property type="entry name" value="MCPsignal"/>
    <property type="match status" value="1"/>
</dbReference>
<feature type="transmembrane region" description="Helical" evidence="4">
    <location>
        <begin position="12"/>
        <end position="30"/>
    </location>
</feature>
<evidence type="ECO:0000256" key="4">
    <source>
        <dbReference type="SAM" id="Phobius"/>
    </source>
</evidence>
<dbReference type="PROSITE" id="PS50111">
    <property type="entry name" value="CHEMOTAXIS_TRANSDUC_2"/>
    <property type="match status" value="1"/>
</dbReference>
<name>A0A2N1PKP8_9BACT</name>
<protein>
    <recommendedName>
        <fullName evidence="5">Methyl-accepting transducer domain-containing protein</fullName>
    </recommendedName>
</protein>
<evidence type="ECO:0000313" key="7">
    <source>
        <dbReference type="Proteomes" id="UP000233256"/>
    </source>
</evidence>